<proteinExistence type="predicted"/>
<dbReference type="Pfam" id="PF10441">
    <property type="entry name" value="Urb2"/>
    <property type="match status" value="1"/>
</dbReference>
<evidence type="ECO:0000313" key="4">
    <source>
        <dbReference type="Proteomes" id="UP001174677"/>
    </source>
</evidence>
<protein>
    <recommendedName>
        <fullName evidence="2">Nucleolar 27S pre-rRNA processing Urb2/Npa2 C-terminal domain-containing protein</fullName>
    </recommendedName>
</protein>
<dbReference type="PANTHER" id="PTHR15682">
    <property type="entry name" value="UNHEALTHY RIBOSOME BIOGENESIS PROTEIN 2 HOMOLOG"/>
    <property type="match status" value="1"/>
</dbReference>
<gene>
    <name evidence="3" type="ORF">P3X46_002561</name>
</gene>
<dbReference type="EMBL" id="JARPOI010000002">
    <property type="protein sequence ID" value="KAJ9187065.1"/>
    <property type="molecule type" value="Genomic_DNA"/>
</dbReference>
<feature type="compositionally biased region" description="Basic and acidic residues" evidence="1">
    <location>
        <begin position="1507"/>
        <end position="1517"/>
    </location>
</feature>
<dbReference type="PANTHER" id="PTHR15682:SF2">
    <property type="entry name" value="UNHEALTHY RIBOSOME BIOGENESIS PROTEIN 2 HOMOLOG"/>
    <property type="match status" value="1"/>
</dbReference>
<dbReference type="InterPro" id="IPR052609">
    <property type="entry name" value="Ribosome_Biogenesis_Reg"/>
</dbReference>
<evidence type="ECO:0000313" key="3">
    <source>
        <dbReference type="EMBL" id="KAJ9187065.1"/>
    </source>
</evidence>
<feature type="compositionally biased region" description="Basic and acidic residues" evidence="1">
    <location>
        <begin position="33"/>
        <end position="43"/>
    </location>
</feature>
<evidence type="ECO:0000259" key="2">
    <source>
        <dbReference type="Pfam" id="PF10441"/>
    </source>
</evidence>
<feature type="region of interest" description="Disordered" evidence="1">
    <location>
        <begin position="1507"/>
        <end position="1541"/>
    </location>
</feature>
<comment type="caution">
    <text evidence="3">The sequence shown here is derived from an EMBL/GenBank/DDBJ whole genome shotgun (WGS) entry which is preliminary data.</text>
</comment>
<evidence type="ECO:0000256" key="1">
    <source>
        <dbReference type="SAM" id="MobiDB-lite"/>
    </source>
</evidence>
<name>A0ABQ9N555_HEVBR</name>
<feature type="domain" description="Nucleolar 27S pre-rRNA processing Urb2/Npa2 C-terminal" evidence="2">
    <location>
        <begin position="1878"/>
        <end position="2112"/>
    </location>
</feature>
<feature type="region of interest" description="Disordered" evidence="1">
    <location>
        <begin position="1"/>
        <end position="52"/>
    </location>
</feature>
<keyword evidence="4" id="KW-1185">Reference proteome</keyword>
<sequence length="2113" mass="237326">MADSSVKSDKKKKKKRKLTSPQDKPTPPKKKHRGDEPEKEREVAVGGSSNQKESYSMIEAELPWRNLQLILSLQSKDIDLQKKVELAFSYVNLREKGANEAEEDYETVKVSRLVVFLNDWVQSLLISMDKKIRVESGDVEACLDYRCWLIFKFCLEESLRLQVSLSLSRNLLRAFCCIARNALLLLAEMSLHSKDLVFIDKGFELYNVVLDCVSLVFLSHGGLSNENLDLWISTVCAVLELVHKIYDENLDGRNAGDFALRFSCLLLEPFAKFLRVHPTRKTGFRDFVNELLGPLLHSLGVLHLHFDGSNPGLTRNLLTTVEEVLSQGLFHSIHIDGFLSLRSTEKYSASSDGKMKESKTVIKSYHRHLFDKLERIMASKKDSELSGLGELFQLLVDRLKNQKVASILSEDKMAEKTEGFRHLSGHSSTILHQSSSATPENSYGSSKLTAEKRKLLFDFFVQIMEPLFLQMNGYLQTNLEVGPLLPDVHCILKSTNHLLATLFQEQIYIKTEDISEGACFNFLKKVYNTIFSFSTKLLSLPTYDMDNQKQERLTLLAKQLFVAVQYFLDIECEVIENDLTSLWFMVLSYLALGYSFKNVPYQWSLNAQILGFGCQLVKLYGELRQVENTIFALCKAMRLIIVQENSSGGEQNYGCFGSCATFFPYEAYAKSLGMLLCAQEFKVAIQNGIKSIPEGQASECIRQLIIDISESMEWMKSCFSVADKKELQHSNTGSRMLLFDLQAELCGRGLSEMYALVLDSLTVTVGNSNLVGRSVKDLITAIRPSMSILAGLQPDRIPEFLSYITGKTSDKRPDENKHNALNFGVSTHLVFVFFFRLYMSCQSLYRQAITLMPPDTSRKMSSVMQDSLTAYSGRDSMERTDWPDEGYFSWIVRPSASLLAIIQSVSDLCLQGSNSECSPLIYVLHAMALQRLVDLNRQINSLQYILQRIDGIIQVKLLDDASLSLCCKRRRKWRRVLSALKEEAEGLTEFITGYLSLFDNDRVSVCANDNATCQATYVQDLDETDKWDLDVCSVTKESLPTAIWWIICQNFDIWSIHASSKKLKTFLSHVIRTCLPSITRDFTDGKKNRADEAGSLNKITVHQISSELLTNSILYEHKFVCKHLASTFCRLLKKSVLSLFRDFSIGDVDLNSSPNWQEILSAVGSLPMAVPGSKPVTYDKISEGKPSSHLLLKMPLHIDTELKGMKFTTCQSLLRLLCWMPKGCMPSKSFSLYVTYLLNLEWHVIRSLSECRDVLSSHKQHELLRLLVSCRRALKYIFMAFNGEKTRTTQSPVISVLSEGLFSVSWFFKSVFMVVGLQETLSKHHADEIRDIIFSLLDHTSHVFLTLSKYHSTCAIDSIIAKKPQEEKLSFNISEEHIALNESDPCLDSSENSEAWKSILLVAESLKDQTQGLLISLKDGLINEKAGCDDNLNKLSSIVSCISGFLLGLSSVFNHTNATNIDKVKLLGWNSEALSKFDLCINLFADFISFILHVLFVEDDHRPRCLSDDKNVQKPSDRSCLSGSEEFSDKESPETDTLGGAQNHELNAAKNCSTSLSIHDNFQNASMHKYNFQLEEAGTVASILSKLDAYEVISLNKCLLQSLIKGDHPEAAILLRQLLNAASALLRLNLPTNYASILSSLVPSCFGLSNVLLLKLAEMSEVPQPFSFVWLDGVLNYLQELGSYFPKWNLTLHAKLIELHLNALGKCITLQGKMATLASHETESSDKILWGNKGSSEISLSVMSLFLDEFRAKLKMSFKVLISKSSDLHVLSAIQAIERALVGVHEGCKIIYNINTGSADGGKFSATVAAGIDCLDLVLEYVSGKKCVSVVKRHIKSLIAALFNIILHLQSPLVFCDTTVGGSGSVHKGPDPGAVILMCVQVLTRVSAKKNWFQMDSWHVGQSLRIPAALFQHFGQLSKGPLLSDIFLLVDNQDSVAGMHSCVVDQRFSIELFSACCRLLYTTLKNHTSKSEQCISLLQESSCVLLHCLEMVGNDLTVRQGHFSWGVQEGVKCACSLRRIYEELRQKKEVFGRHCFKFLSNYIWVYSGYGPLKTGIRREIDEALKPGVYAIIDACSADDLQHLHSVFGEGPCRNTLANLQHDYKLNFQYEGKV</sequence>
<accession>A0ABQ9N555</accession>
<dbReference type="Proteomes" id="UP001174677">
    <property type="component" value="Chromosome 2"/>
</dbReference>
<dbReference type="InterPro" id="IPR018849">
    <property type="entry name" value="Urb2/Npa2_C"/>
</dbReference>
<reference evidence="3" key="1">
    <citation type="journal article" date="2023" name="Plant Biotechnol. J.">
        <title>Chromosome-level wild Hevea brasiliensis genome provides new tools for genomic-assisted breeding and valuable loci to elevate rubber yield.</title>
        <authorList>
            <person name="Cheng H."/>
            <person name="Song X."/>
            <person name="Hu Y."/>
            <person name="Wu T."/>
            <person name="Yang Q."/>
            <person name="An Z."/>
            <person name="Feng S."/>
            <person name="Deng Z."/>
            <person name="Wu W."/>
            <person name="Zeng X."/>
            <person name="Tu M."/>
            <person name="Wang X."/>
            <person name="Huang H."/>
        </authorList>
    </citation>
    <scope>NUCLEOTIDE SEQUENCE</scope>
    <source>
        <strain evidence="3">MT/VB/25A 57/8</strain>
    </source>
</reference>
<organism evidence="3 4">
    <name type="scientific">Hevea brasiliensis</name>
    <name type="common">Para rubber tree</name>
    <name type="synonym">Siphonia brasiliensis</name>
    <dbReference type="NCBI Taxonomy" id="3981"/>
    <lineage>
        <taxon>Eukaryota</taxon>
        <taxon>Viridiplantae</taxon>
        <taxon>Streptophyta</taxon>
        <taxon>Embryophyta</taxon>
        <taxon>Tracheophyta</taxon>
        <taxon>Spermatophyta</taxon>
        <taxon>Magnoliopsida</taxon>
        <taxon>eudicotyledons</taxon>
        <taxon>Gunneridae</taxon>
        <taxon>Pentapetalae</taxon>
        <taxon>rosids</taxon>
        <taxon>fabids</taxon>
        <taxon>Malpighiales</taxon>
        <taxon>Euphorbiaceae</taxon>
        <taxon>Crotonoideae</taxon>
        <taxon>Micrandreae</taxon>
        <taxon>Hevea</taxon>
    </lineage>
</organism>
<feature type="compositionally biased region" description="Basic residues" evidence="1">
    <location>
        <begin position="9"/>
        <end position="18"/>
    </location>
</feature>